<proteinExistence type="predicted"/>
<organism evidence="1 2">
    <name type="scientific">Choiromyces venosus 120613-1</name>
    <dbReference type="NCBI Taxonomy" id="1336337"/>
    <lineage>
        <taxon>Eukaryota</taxon>
        <taxon>Fungi</taxon>
        <taxon>Dikarya</taxon>
        <taxon>Ascomycota</taxon>
        <taxon>Pezizomycotina</taxon>
        <taxon>Pezizomycetes</taxon>
        <taxon>Pezizales</taxon>
        <taxon>Tuberaceae</taxon>
        <taxon>Choiromyces</taxon>
    </lineage>
</organism>
<accession>A0A3N4JSC0</accession>
<dbReference type="EMBL" id="ML120375">
    <property type="protein sequence ID" value="RPB01244.1"/>
    <property type="molecule type" value="Genomic_DNA"/>
</dbReference>
<reference evidence="1 2" key="1">
    <citation type="journal article" date="2018" name="Nat. Ecol. Evol.">
        <title>Pezizomycetes genomes reveal the molecular basis of ectomycorrhizal truffle lifestyle.</title>
        <authorList>
            <person name="Murat C."/>
            <person name="Payen T."/>
            <person name="Noel B."/>
            <person name="Kuo A."/>
            <person name="Morin E."/>
            <person name="Chen J."/>
            <person name="Kohler A."/>
            <person name="Krizsan K."/>
            <person name="Balestrini R."/>
            <person name="Da Silva C."/>
            <person name="Montanini B."/>
            <person name="Hainaut M."/>
            <person name="Levati E."/>
            <person name="Barry K.W."/>
            <person name="Belfiori B."/>
            <person name="Cichocki N."/>
            <person name="Clum A."/>
            <person name="Dockter R.B."/>
            <person name="Fauchery L."/>
            <person name="Guy J."/>
            <person name="Iotti M."/>
            <person name="Le Tacon F."/>
            <person name="Lindquist E.A."/>
            <person name="Lipzen A."/>
            <person name="Malagnac F."/>
            <person name="Mello A."/>
            <person name="Molinier V."/>
            <person name="Miyauchi S."/>
            <person name="Poulain J."/>
            <person name="Riccioni C."/>
            <person name="Rubini A."/>
            <person name="Sitrit Y."/>
            <person name="Splivallo R."/>
            <person name="Traeger S."/>
            <person name="Wang M."/>
            <person name="Zifcakova L."/>
            <person name="Wipf D."/>
            <person name="Zambonelli A."/>
            <person name="Paolocci F."/>
            <person name="Nowrousian M."/>
            <person name="Ottonello S."/>
            <person name="Baldrian P."/>
            <person name="Spatafora J.W."/>
            <person name="Henrissat B."/>
            <person name="Nagy L.G."/>
            <person name="Aury J.M."/>
            <person name="Wincker P."/>
            <person name="Grigoriev I.V."/>
            <person name="Bonfante P."/>
            <person name="Martin F.M."/>
        </authorList>
    </citation>
    <scope>NUCLEOTIDE SEQUENCE [LARGE SCALE GENOMIC DNA]</scope>
    <source>
        <strain evidence="1 2">120613-1</strain>
    </source>
</reference>
<dbReference type="AlphaFoldDB" id="A0A3N4JSC0"/>
<keyword evidence="2" id="KW-1185">Reference proteome</keyword>
<dbReference type="Proteomes" id="UP000276215">
    <property type="component" value="Unassembled WGS sequence"/>
</dbReference>
<name>A0A3N4JSC0_9PEZI</name>
<gene>
    <name evidence="1" type="ORF">L873DRAFT_699111</name>
</gene>
<evidence type="ECO:0000313" key="1">
    <source>
        <dbReference type="EMBL" id="RPB01244.1"/>
    </source>
</evidence>
<evidence type="ECO:0000313" key="2">
    <source>
        <dbReference type="Proteomes" id="UP000276215"/>
    </source>
</evidence>
<protein>
    <submittedName>
        <fullName evidence="1">Uncharacterized protein</fullName>
    </submittedName>
</protein>
<sequence>MTQIWSSQVVSECRLPLGCHSQVPLTFIVPFCQNWEFLIVCGMFVVCSLFPTGNVSSLVIPLLTAQHPTLPYQIHSPQPFPIPPCTNRANTQLLSSRSAGVLYVGYHDIRTKSHAGCPRCFLPSRVLVCPDFCSCIQGVKGK</sequence>